<organism evidence="2 3">
    <name type="scientific">Coprinopsis marcescibilis</name>
    <name type="common">Agaric fungus</name>
    <name type="synonym">Psathyrella marcescibilis</name>
    <dbReference type="NCBI Taxonomy" id="230819"/>
    <lineage>
        <taxon>Eukaryota</taxon>
        <taxon>Fungi</taxon>
        <taxon>Dikarya</taxon>
        <taxon>Basidiomycota</taxon>
        <taxon>Agaricomycotina</taxon>
        <taxon>Agaricomycetes</taxon>
        <taxon>Agaricomycetidae</taxon>
        <taxon>Agaricales</taxon>
        <taxon>Agaricineae</taxon>
        <taxon>Psathyrellaceae</taxon>
        <taxon>Coprinopsis</taxon>
    </lineage>
</organism>
<feature type="compositionally biased region" description="Gly residues" evidence="1">
    <location>
        <begin position="534"/>
        <end position="549"/>
    </location>
</feature>
<feature type="region of interest" description="Disordered" evidence="1">
    <location>
        <begin position="1758"/>
        <end position="1791"/>
    </location>
</feature>
<feature type="compositionally biased region" description="Pro residues" evidence="1">
    <location>
        <begin position="462"/>
        <end position="473"/>
    </location>
</feature>
<feature type="compositionally biased region" description="Low complexity" evidence="1">
    <location>
        <begin position="902"/>
        <end position="914"/>
    </location>
</feature>
<gene>
    <name evidence="2" type="ORF">FA15DRAFT_704239</name>
</gene>
<feature type="compositionally biased region" description="Pro residues" evidence="1">
    <location>
        <begin position="382"/>
        <end position="394"/>
    </location>
</feature>
<feature type="compositionally biased region" description="Pro residues" evidence="1">
    <location>
        <begin position="213"/>
        <end position="227"/>
    </location>
</feature>
<protein>
    <submittedName>
        <fullName evidence="2">Uncharacterized protein</fullName>
    </submittedName>
</protein>
<accession>A0A5C3KWI1</accession>
<feature type="region of interest" description="Disordered" evidence="1">
    <location>
        <begin position="1630"/>
        <end position="1691"/>
    </location>
</feature>
<feature type="compositionally biased region" description="Low complexity" evidence="1">
    <location>
        <begin position="477"/>
        <end position="505"/>
    </location>
</feature>
<feature type="compositionally biased region" description="Pro residues" evidence="1">
    <location>
        <begin position="777"/>
        <end position="794"/>
    </location>
</feature>
<feature type="compositionally biased region" description="Acidic residues" evidence="1">
    <location>
        <begin position="930"/>
        <end position="961"/>
    </location>
</feature>
<feature type="region of interest" description="Disordered" evidence="1">
    <location>
        <begin position="1327"/>
        <end position="1439"/>
    </location>
</feature>
<feature type="compositionally biased region" description="Polar residues" evidence="1">
    <location>
        <begin position="260"/>
        <end position="270"/>
    </location>
</feature>
<feature type="compositionally biased region" description="Polar residues" evidence="1">
    <location>
        <begin position="600"/>
        <end position="612"/>
    </location>
</feature>
<feature type="compositionally biased region" description="Low complexity" evidence="1">
    <location>
        <begin position="44"/>
        <end position="56"/>
    </location>
</feature>
<feature type="compositionally biased region" description="Polar residues" evidence="1">
    <location>
        <begin position="1141"/>
        <end position="1150"/>
    </location>
</feature>
<feature type="compositionally biased region" description="Low complexity" evidence="1">
    <location>
        <begin position="1670"/>
        <end position="1689"/>
    </location>
</feature>
<feature type="compositionally biased region" description="Basic residues" evidence="1">
    <location>
        <begin position="1015"/>
        <end position="1033"/>
    </location>
</feature>
<feature type="compositionally biased region" description="Low complexity" evidence="1">
    <location>
        <begin position="747"/>
        <end position="763"/>
    </location>
</feature>
<feature type="compositionally biased region" description="Low complexity" evidence="1">
    <location>
        <begin position="228"/>
        <end position="238"/>
    </location>
</feature>
<feature type="compositionally biased region" description="Pro residues" evidence="1">
    <location>
        <begin position="1641"/>
        <end position="1653"/>
    </location>
</feature>
<dbReference type="STRING" id="230819.A0A5C3KWI1"/>
<sequence length="1791" mass="186194">MTLEYSTTTATPTTRRSTRFNAAESDSLSAAGPSHNLRKRARTDSTPNTSNTSTRDAYSKYTATPTSPLRTSHTRADKRRRLEDDDSKIASLQLTPAPKQRPNHRKRKSLSALDDDIVLGKTKEEPVSPPPEPTSTIARRVRKKRKSGELPPPPEPTVKPRARSPRKRTPKVGKAPRASTEDSKIPAPETHGSSTRRLTRSVLAGSSESAPPNSSPPSSQPPQPPSPTLSILSALSSVPPSPLTSPTQTKAIPFPAGPAESTNAVVQRQTAALVPRRITRYVTRMRTQGLSPEPSGNSTTQPADTKPLSERRGGSPTPSVTFRERSPLATVEPQSVGSESPEAEDIDKTPAKSKPRKRKIQLGPRRRSSRLSGGVIVEDSIPLPPTPAPAPSTPTPISSPTLAPAAISSPSIRPASPSSVPRSPSHSSMSSPSQNLSLSLSQLSPPQSTQRPHGGRSSPVSPLAPPLDLPLPSPFISGGTSQETTSTSGNPGGSSTVPSSPTRSPQMGPMIIDRVDFGTITLPMSSIPSLNLGAGNGGGSSHGNGGGASNSGKSNVAKPITPSAVLRAGDAPKRPTSPSTPSSLSTPPTSATSAEPSGSDGPSTLLSASGSTDPQPPSQEPQDSSSMTEEPSLDAPLRPHEQEGLNLPLSLEVDGLARRPSAPAPPSPPFTTSHVPPLSVDPPQLSAQPYPPPVIQIEEQPVLHSPTPSQVYGIPVHDTSMGYADGGLMAPGVQQGSSQQDPQLGIPVQPQYSVSSSPQQHSVDAAGIPQIQHLPPVATPPPPPTPPAYAPPPVWEESPRLDSEKSMWRLACKVRVWDLRRRYSLETIRAIVAQEAHEYYERHGFPLGYYGGGGSSRAGPSRMPLVYGGQPIASGSYSGGAGASSSRLGQLAMKGGSGEGESAGSTPSNSPTSPINFMDEPVYDWEINSSDEEEFSDDEDDDEDYEYMEDDSGMVEGEEEAEKSGVEGNKENMDMVVGGDAPAVGDAVDKAVPEGISSAAKGKGKAKEDSPPKKLPAHARRRVTAKSSQRRRAASAPAASASGLSTSLAIGPSGTILPAEEADGADVDIDMDAVDSEDVGDDEEFEDEEGQTSSPPGIPTLAQETEKDSPKAVDATSPAIDSEEAEEAQRRADLDEALSDPSFNLELSSPTSPVLALAAERSASPDAPTSPSAASSQPLVNPGGVFNAFYVPPPSPTRRPVVMGMYGGALDGEPAVVPEENATPSSVLPMLTGYESQGAEVLQEQVAEYGSPLSSISTLAPPSPVSPLQVHLQMPMSPILELPPPRLSTVRVWALRNMDMMVGGSMGRGTPVDQDRRGAWARAFSDARRGRSVGSAHGLERNQGLRQGGGDGDILMGDSSGGGPRPDRKGGALGMKRESEEDRKPILRLTTPGEDVNDAPMPVPGFNVTGGNQGGPMNSPSSASSSSAHSKMDEESGFEPNQADWDAFLASLAVPVSSSSSSEGRQNLLNYQQHQHMHQGQPPPYTPSSTSIAHQHMQHHHQQQQQHQPSFGMNVNMNLTNMFNMGNNFGSGPSNPATTVMNFIPMGGMQNISNNGGMGMPVMPALNNPLAIGGTAASPSSSSGSIGNQGSPMMNMNMFGFAAGGSVQVGGTSLQLGLTVSLQAPGVNGNGWFTPSTSPTPSIPNSPIQPPSLPGDGTTNDPQGHSNPGSPVASISNASSNSMSPTPNAISQMNLDFDIGMGSGDSMFGIGSGQLPPSGNAIGLGIGYPHSMNMGIGMEMGMGMGSVRDAMNAMNPRNGSVVGGNSSPGPEGTAGVQPPTSTTSTLSFALG</sequence>
<feature type="compositionally biased region" description="Polar residues" evidence="1">
    <location>
        <begin position="61"/>
        <end position="71"/>
    </location>
</feature>
<feature type="compositionally biased region" description="Basic residues" evidence="1">
    <location>
        <begin position="351"/>
        <end position="369"/>
    </location>
</feature>
<feature type="compositionally biased region" description="Polar residues" evidence="1">
    <location>
        <begin position="285"/>
        <end position="303"/>
    </location>
</feature>
<feature type="compositionally biased region" description="Basic and acidic residues" evidence="1">
    <location>
        <begin position="962"/>
        <end position="973"/>
    </location>
</feature>
<feature type="region of interest" description="Disordered" evidence="1">
    <location>
        <begin position="930"/>
        <end position="1150"/>
    </location>
</feature>
<feature type="compositionally biased region" description="Basic and acidic residues" evidence="1">
    <location>
        <begin position="1365"/>
        <end position="1385"/>
    </location>
</feature>
<feature type="compositionally biased region" description="Acidic residues" evidence="1">
    <location>
        <begin position="1060"/>
        <end position="1090"/>
    </location>
</feature>
<evidence type="ECO:0000256" key="1">
    <source>
        <dbReference type="SAM" id="MobiDB-lite"/>
    </source>
</evidence>
<feature type="compositionally biased region" description="Low complexity" evidence="1">
    <location>
        <begin position="1758"/>
        <end position="1770"/>
    </location>
</feature>
<name>A0A5C3KWI1_COPMA</name>
<dbReference type="OrthoDB" id="3068412at2759"/>
<feature type="region of interest" description="Disordered" evidence="1">
    <location>
        <begin position="1"/>
        <end position="692"/>
    </location>
</feature>
<feature type="compositionally biased region" description="Low complexity" evidence="1">
    <location>
        <begin position="1034"/>
        <end position="1047"/>
    </location>
</feature>
<feature type="compositionally biased region" description="Low complexity" evidence="1">
    <location>
        <begin position="1419"/>
        <end position="1429"/>
    </location>
</feature>
<keyword evidence="3" id="KW-1185">Reference proteome</keyword>
<evidence type="ECO:0000313" key="2">
    <source>
        <dbReference type="EMBL" id="TFK24802.1"/>
    </source>
</evidence>
<feature type="region of interest" description="Disordered" evidence="1">
    <location>
        <begin position="876"/>
        <end position="918"/>
    </location>
</feature>
<feature type="region of interest" description="Disordered" evidence="1">
    <location>
        <begin position="725"/>
        <end position="801"/>
    </location>
</feature>
<dbReference type="EMBL" id="ML210194">
    <property type="protein sequence ID" value="TFK24802.1"/>
    <property type="molecule type" value="Genomic_DNA"/>
</dbReference>
<evidence type="ECO:0000313" key="3">
    <source>
        <dbReference type="Proteomes" id="UP000307440"/>
    </source>
</evidence>
<reference evidence="2 3" key="1">
    <citation type="journal article" date="2019" name="Nat. Ecol. Evol.">
        <title>Megaphylogeny resolves global patterns of mushroom evolution.</title>
        <authorList>
            <person name="Varga T."/>
            <person name="Krizsan K."/>
            <person name="Foldi C."/>
            <person name="Dima B."/>
            <person name="Sanchez-Garcia M."/>
            <person name="Sanchez-Ramirez S."/>
            <person name="Szollosi G.J."/>
            <person name="Szarkandi J.G."/>
            <person name="Papp V."/>
            <person name="Albert L."/>
            <person name="Andreopoulos W."/>
            <person name="Angelini C."/>
            <person name="Antonin V."/>
            <person name="Barry K.W."/>
            <person name="Bougher N.L."/>
            <person name="Buchanan P."/>
            <person name="Buyck B."/>
            <person name="Bense V."/>
            <person name="Catcheside P."/>
            <person name="Chovatia M."/>
            <person name="Cooper J."/>
            <person name="Damon W."/>
            <person name="Desjardin D."/>
            <person name="Finy P."/>
            <person name="Geml J."/>
            <person name="Haridas S."/>
            <person name="Hughes K."/>
            <person name="Justo A."/>
            <person name="Karasinski D."/>
            <person name="Kautmanova I."/>
            <person name="Kiss B."/>
            <person name="Kocsube S."/>
            <person name="Kotiranta H."/>
            <person name="LaButti K.M."/>
            <person name="Lechner B.E."/>
            <person name="Liimatainen K."/>
            <person name="Lipzen A."/>
            <person name="Lukacs Z."/>
            <person name="Mihaltcheva S."/>
            <person name="Morgado L.N."/>
            <person name="Niskanen T."/>
            <person name="Noordeloos M.E."/>
            <person name="Ohm R.A."/>
            <person name="Ortiz-Santana B."/>
            <person name="Ovrebo C."/>
            <person name="Racz N."/>
            <person name="Riley R."/>
            <person name="Savchenko A."/>
            <person name="Shiryaev A."/>
            <person name="Soop K."/>
            <person name="Spirin V."/>
            <person name="Szebenyi C."/>
            <person name="Tomsovsky M."/>
            <person name="Tulloss R.E."/>
            <person name="Uehling J."/>
            <person name="Grigoriev I.V."/>
            <person name="Vagvolgyi C."/>
            <person name="Papp T."/>
            <person name="Martin F.M."/>
            <person name="Miettinen O."/>
            <person name="Hibbett D.S."/>
            <person name="Nagy L.G."/>
        </authorList>
    </citation>
    <scope>NUCLEOTIDE SEQUENCE [LARGE SCALE GENOMIC DNA]</scope>
    <source>
        <strain evidence="2 3">CBS 121175</strain>
    </source>
</reference>
<feature type="compositionally biased region" description="Low complexity" evidence="1">
    <location>
        <begin position="395"/>
        <end position="461"/>
    </location>
</feature>
<feature type="compositionally biased region" description="Low complexity" evidence="1">
    <location>
        <begin position="576"/>
        <end position="599"/>
    </location>
</feature>
<feature type="compositionally biased region" description="Basic residues" evidence="1">
    <location>
        <begin position="160"/>
        <end position="171"/>
    </location>
</feature>
<feature type="compositionally biased region" description="Polar residues" evidence="1">
    <location>
        <begin position="1657"/>
        <end position="1669"/>
    </location>
</feature>
<feature type="compositionally biased region" description="Polar residues" evidence="1">
    <location>
        <begin position="1778"/>
        <end position="1791"/>
    </location>
</feature>
<feature type="region of interest" description="Disordered" evidence="1">
    <location>
        <begin position="1473"/>
        <end position="1508"/>
    </location>
</feature>
<proteinExistence type="predicted"/>
<dbReference type="Proteomes" id="UP000307440">
    <property type="component" value="Unassembled WGS sequence"/>
</dbReference>